<protein>
    <recommendedName>
        <fullName evidence="1">Heterokaryon incompatibility domain-containing protein</fullName>
    </recommendedName>
</protein>
<evidence type="ECO:0000313" key="2">
    <source>
        <dbReference type="EMBL" id="KIW92901.1"/>
    </source>
</evidence>
<accession>A0A0D2ESQ1</accession>
<evidence type="ECO:0000313" key="3">
    <source>
        <dbReference type="Proteomes" id="UP000053789"/>
    </source>
</evidence>
<dbReference type="HOGENOM" id="CLU_517830_0_0_1"/>
<dbReference type="RefSeq" id="XP_016619570.1">
    <property type="nucleotide sequence ID" value="XM_016764488.1"/>
</dbReference>
<dbReference type="GeneID" id="27699678"/>
<feature type="domain" description="Heterokaryon incompatibility" evidence="1">
    <location>
        <begin position="362"/>
        <end position="449"/>
    </location>
</feature>
<dbReference type="VEuPathDB" id="FungiDB:Z519_06750"/>
<dbReference type="Pfam" id="PF06985">
    <property type="entry name" value="HET"/>
    <property type="match status" value="1"/>
</dbReference>
<dbReference type="OrthoDB" id="4145425at2759"/>
<dbReference type="Proteomes" id="UP000053789">
    <property type="component" value="Unassembled WGS sequence"/>
</dbReference>
<reference evidence="2" key="1">
    <citation type="submission" date="2015-01" db="EMBL/GenBank/DDBJ databases">
        <title>The Genome Sequence of Cladophialophora bantiana CBS 173.52.</title>
        <authorList>
            <consortium name="The Broad Institute Genomics Platform"/>
            <person name="Cuomo C."/>
            <person name="de Hoog S."/>
            <person name="Gorbushina A."/>
            <person name="Stielow B."/>
            <person name="Teixiera M."/>
            <person name="Abouelleil A."/>
            <person name="Chapman S.B."/>
            <person name="Priest M."/>
            <person name="Young S.K."/>
            <person name="Wortman J."/>
            <person name="Nusbaum C."/>
            <person name="Birren B."/>
        </authorList>
    </citation>
    <scope>NUCLEOTIDE SEQUENCE [LARGE SCALE GENOMIC DNA]</scope>
    <source>
        <strain evidence="2">CBS 173.52</strain>
    </source>
</reference>
<gene>
    <name evidence="2" type="ORF">Z519_06750</name>
</gene>
<dbReference type="PANTHER" id="PTHR39596:SF2">
    <property type="entry name" value="HET DOMAIN PROTEIN (AFU_ORTHOLOGUE AFUA_1G17550)-RELATED"/>
    <property type="match status" value="1"/>
</dbReference>
<keyword evidence="3" id="KW-1185">Reference proteome</keyword>
<dbReference type="InterPro" id="IPR010730">
    <property type="entry name" value="HET"/>
</dbReference>
<dbReference type="EMBL" id="KN846988">
    <property type="protein sequence ID" value="KIW92901.1"/>
    <property type="molecule type" value="Genomic_DNA"/>
</dbReference>
<dbReference type="AlphaFoldDB" id="A0A0D2ESQ1"/>
<organism evidence="2 3">
    <name type="scientific">Cladophialophora bantiana (strain ATCC 10958 / CBS 173.52 / CDC B-1940 / NIH 8579)</name>
    <name type="common">Xylohypha bantiana</name>
    <dbReference type="NCBI Taxonomy" id="1442370"/>
    <lineage>
        <taxon>Eukaryota</taxon>
        <taxon>Fungi</taxon>
        <taxon>Dikarya</taxon>
        <taxon>Ascomycota</taxon>
        <taxon>Pezizomycotina</taxon>
        <taxon>Eurotiomycetes</taxon>
        <taxon>Chaetothyriomycetidae</taxon>
        <taxon>Chaetothyriales</taxon>
        <taxon>Herpotrichiellaceae</taxon>
        <taxon>Cladophialophora</taxon>
    </lineage>
</organism>
<proteinExistence type="predicted"/>
<sequence>MSARLPGQFSVVGSGDLPAPWTGFNIGSCGRKWLGREIHVARSHSLSLVPALSVVYSPYHPYSSFIDRLPLPKLSSWDHIQVPYYICDEFAHLYNDPWATYHQRHGYYTPQEFYPRKNKPYPDKFKPRLAAFVQSWLWFGLLQEFLNEDLHLEDWTAPCSVEGDEKKPATPISTSGLLAKLDHWVEVTRGKSDEGRASELKAFDYLLHDADRQESHFGLSEGSNFLGAWDVLPQILLLSLNILINTLKIVRNSAWPDIAPLPRHPGIFYDKLERMMRHDGWCPVAVNALALSCDAISCYCVSLLGPVKSPQDHVACSPELCSALKVDHQTYQTRHIEPGFIRLGGPDGKLEVAASDCLEYNFVAISHVWSDGLGNLHHNSLPSCQLRKIQHQVNVLMWNYSSKPEDKANAFFWIDTICVPVGSSFRAERNFAISQMVHVYREVSMTLILDAELNDVPSDTRSWELSARINRTAWFRLLWTLHEGIISRRCLFQLSD</sequence>
<dbReference type="PANTHER" id="PTHR39596">
    <property type="match status" value="1"/>
</dbReference>
<evidence type="ECO:0000259" key="1">
    <source>
        <dbReference type="Pfam" id="PF06985"/>
    </source>
</evidence>
<name>A0A0D2ESQ1_CLAB1</name>